<dbReference type="Proteomes" id="UP000821866">
    <property type="component" value="Chromosome 8"/>
</dbReference>
<keyword evidence="3" id="KW-1185">Reference proteome</keyword>
<evidence type="ECO:0000313" key="2">
    <source>
        <dbReference type="EMBL" id="KAH8018626.1"/>
    </source>
</evidence>
<evidence type="ECO:0000313" key="3">
    <source>
        <dbReference type="Proteomes" id="UP000821866"/>
    </source>
</evidence>
<feature type="compositionally biased region" description="Low complexity" evidence="1">
    <location>
        <begin position="237"/>
        <end position="257"/>
    </location>
</feature>
<dbReference type="AlphaFoldDB" id="A0A9J6D9H6"/>
<sequence length="294" mass="31763">MPWNQRHTSLPQEHQRKLALGPKFCFRPSLNYFEKIATAKCVSGAVDEDHHSSSEFNSIQTFLATTANLTQLEESTKVRVRCEVHAYERRLRLAPRGVATLVAGSQGRSVTLASWPSGASRIRDSPPWGAEPCAGRASPANGAGENPLVTGAEAQTHAHAGRQGPRNRCPSGRVRRCATGPGRSRLRRRSLAHWKPRGTQPRAPQLECRPRAVRPPHGTGGHRRRGQRAPSPGLGDLRLTTTASAELSSSASQKSPSPRTARDTTAKKFYSPALHGAFAAGGTFRPGVVCARAQ</sequence>
<feature type="compositionally biased region" description="Basic residues" evidence="1">
    <location>
        <begin position="184"/>
        <end position="196"/>
    </location>
</feature>
<gene>
    <name evidence="2" type="ORF">HPB51_009065</name>
</gene>
<feature type="region of interest" description="Disordered" evidence="1">
    <location>
        <begin position="116"/>
        <end position="268"/>
    </location>
</feature>
<name>A0A9J6D9H6_RHIMP</name>
<dbReference type="EMBL" id="JABSTU010000010">
    <property type="protein sequence ID" value="KAH8018626.1"/>
    <property type="molecule type" value="Genomic_DNA"/>
</dbReference>
<comment type="caution">
    <text evidence="2">The sequence shown here is derived from an EMBL/GenBank/DDBJ whole genome shotgun (WGS) entry which is preliminary data.</text>
</comment>
<evidence type="ECO:0000256" key="1">
    <source>
        <dbReference type="SAM" id="MobiDB-lite"/>
    </source>
</evidence>
<protein>
    <submittedName>
        <fullName evidence="2">Uncharacterized protein</fullName>
    </submittedName>
</protein>
<organism evidence="2 3">
    <name type="scientific">Rhipicephalus microplus</name>
    <name type="common">Cattle tick</name>
    <name type="synonym">Boophilus microplus</name>
    <dbReference type="NCBI Taxonomy" id="6941"/>
    <lineage>
        <taxon>Eukaryota</taxon>
        <taxon>Metazoa</taxon>
        <taxon>Ecdysozoa</taxon>
        <taxon>Arthropoda</taxon>
        <taxon>Chelicerata</taxon>
        <taxon>Arachnida</taxon>
        <taxon>Acari</taxon>
        <taxon>Parasitiformes</taxon>
        <taxon>Ixodida</taxon>
        <taxon>Ixodoidea</taxon>
        <taxon>Ixodidae</taxon>
        <taxon>Rhipicephalinae</taxon>
        <taxon>Rhipicephalus</taxon>
        <taxon>Boophilus</taxon>
    </lineage>
</organism>
<proteinExistence type="predicted"/>
<reference evidence="2" key="2">
    <citation type="submission" date="2021-09" db="EMBL/GenBank/DDBJ databases">
        <authorList>
            <person name="Jia N."/>
            <person name="Wang J."/>
            <person name="Shi W."/>
            <person name="Du L."/>
            <person name="Sun Y."/>
            <person name="Zhan W."/>
            <person name="Jiang J."/>
            <person name="Wang Q."/>
            <person name="Zhang B."/>
            <person name="Ji P."/>
            <person name="Sakyi L.B."/>
            <person name="Cui X."/>
            <person name="Yuan T."/>
            <person name="Jiang B."/>
            <person name="Yang W."/>
            <person name="Lam T.T.-Y."/>
            <person name="Chang Q."/>
            <person name="Ding S."/>
            <person name="Wang X."/>
            <person name="Zhu J."/>
            <person name="Ruan X."/>
            <person name="Zhao L."/>
            <person name="Wei J."/>
            <person name="Que T."/>
            <person name="Du C."/>
            <person name="Cheng J."/>
            <person name="Dai P."/>
            <person name="Han X."/>
            <person name="Huang E."/>
            <person name="Gao Y."/>
            <person name="Liu J."/>
            <person name="Shao H."/>
            <person name="Ye R."/>
            <person name="Li L."/>
            <person name="Wei W."/>
            <person name="Wang X."/>
            <person name="Wang C."/>
            <person name="Huo Q."/>
            <person name="Li W."/>
            <person name="Guo W."/>
            <person name="Chen H."/>
            <person name="Chen S."/>
            <person name="Zhou L."/>
            <person name="Zhou L."/>
            <person name="Ni X."/>
            <person name="Tian J."/>
            <person name="Zhou Y."/>
            <person name="Sheng Y."/>
            <person name="Liu T."/>
            <person name="Pan Y."/>
            <person name="Xia L."/>
            <person name="Li J."/>
            <person name="Zhao F."/>
            <person name="Cao W."/>
        </authorList>
    </citation>
    <scope>NUCLEOTIDE SEQUENCE</scope>
    <source>
        <strain evidence="2">Rmic-2018</strain>
        <tissue evidence="2">Larvae</tissue>
    </source>
</reference>
<accession>A0A9J6D9H6</accession>
<reference evidence="2" key="1">
    <citation type="journal article" date="2020" name="Cell">
        <title>Large-Scale Comparative Analyses of Tick Genomes Elucidate Their Genetic Diversity and Vector Capacities.</title>
        <authorList>
            <consortium name="Tick Genome and Microbiome Consortium (TIGMIC)"/>
            <person name="Jia N."/>
            <person name="Wang J."/>
            <person name="Shi W."/>
            <person name="Du L."/>
            <person name="Sun Y."/>
            <person name="Zhan W."/>
            <person name="Jiang J.F."/>
            <person name="Wang Q."/>
            <person name="Zhang B."/>
            <person name="Ji P."/>
            <person name="Bell-Sakyi L."/>
            <person name="Cui X.M."/>
            <person name="Yuan T.T."/>
            <person name="Jiang B.G."/>
            <person name="Yang W.F."/>
            <person name="Lam T.T."/>
            <person name="Chang Q.C."/>
            <person name="Ding S.J."/>
            <person name="Wang X.J."/>
            <person name="Zhu J.G."/>
            <person name="Ruan X.D."/>
            <person name="Zhao L."/>
            <person name="Wei J.T."/>
            <person name="Ye R.Z."/>
            <person name="Que T.C."/>
            <person name="Du C.H."/>
            <person name="Zhou Y.H."/>
            <person name="Cheng J.X."/>
            <person name="Dai P.F."/>
            <person name="Guo W.B."/>
            <person name="Han X.H."/>
            <person name="Huang E.J."/>
            <person name="Li L.F."/>
            <person name="Wei W."/>
            <person name="Gao Y.C."/>
            <person name="Liu J.Z."/>
            <person name="Shao H.Z."/>
            <person name="Wang X."/>
            <person name="Wang C.C."/>
            <person name="Yang T.C."/>
            <person name="Huo Q.B."/>
            <person name="Li W."/>
            <person name="Chen H.Y."/>
            <person name="Chen S.E."/>
            <person name="Zhou L.G."/>
            <person name="Ni X.B."/>
            <person name="Tian J.H."/>
            <person name="Sheng Y."/>
            <person name="Liu T."/>
            <person name="Pan Y.S."/>
            <person name="Xia L.Y."/>
            <person name="Li J."/>
            <person name="Zhao F."/>
            <person name="Cao W.C."/>
        </authorList>
    </citation>
    <scope>NUCLEOTIDE SEQUENCE</scope>
    <source>
        <strain evidence="2">Rmic-2018</strain>
    </source>
</reference>